<evidence type="ECO:0000256" key="1">
    <source>
        <dbReference type="SAM" id="Phobius"/>
    </source>
</evidence>
<keyword evidence="1" id="KW-0812">Transmembrane</keyword>
<evidence type="ECO:0000313" key="2">
    <source>
        <dbReference type="EMBL" id="AXH45356.1"/>
    </source>
</evidence>
<name>A0A345KQQ4_9CAUD</name>
<accession>A0A345KQQ4</accession>
<keyword evidence="1" id="KW-0472">Membrane</keyword>
<gene>
    <name evidence="2" type="ORF">DEVRI_30</name>
</gene>
<evidence type="ECO:0000313" key="3">
    <source>
        <dbReference type="Proteomes" id="UP000257325"/>
    </source>
</evidence>
<dbReference type="EMBL" id="MH431933">
    <property type="protein sequence ID" value="AXH45356.1"/>
    <property type="molecule type" value="Genomic_DNA"/>
</dbReference>
<dbReference type="Proteomes" id="UP000257325">
    <property type="component" value="Segment"/>
</dbReference>
<protein>
    <submittedName>
        <fullName evidence="2">Uncharacterized protein</fullName>
    </submittedName>
</protein>
<organism evidence="2 3">
    <name type="scientific">Paenibacillus phage DevRi</name>
    <dbReference type="NCBI Taxonomy" id="2249774"/>
    <lineage>
        <taxon>Viruses</taxon>
        <taxon>Duplodnaviria</taxon>
        <taxon>Heunggongvirae</taxon>
        <taxon>Uroviricota</taxon>
        <taxon>Caudoviricetes</taxon>
        <taxon>Fernvirus</taxon>
        <taxon>Fernvirus jacopo</taxon>
    </lineage>
</organism>
<feature type="transmembrane region" description="Helical" evidence="1">
    <location>
        <begin position="31"/>
        <end position="48"/>
    </location>
</feature>
<reference evidence="3" key="1">
    <citation type="submission" date="2018-06" db="EMBL/GenBank/DDBJ databases">
        <authorList>
            <person name="Ririe D.B."/>
            <person name="Buhler B."/>
            <person name="Salisbury A."/>
            <person name="Pascacio C."/>
            <person name="Stamereilers C."/>
            <person name="Ward A.T."/>
            <person name="Fajardo C.P."/>
            <person name="Breakwell D.P."/>
            <person name="Grose J.H."/>
            <person name="Hope S."/>
            <person name="Tsourkas P.K."/>
        </authorList>
    </citation>
    <scope>NUCLEOTIDE SEQUENCE [LARGE SCALE GENOMIC DNA]</scope>
</reference>
<keyword evidence="1" id="KW-1133">Transmembrane helix</keyword>
<sequence>MSMHITSDLFFTAIVLRLGWRGASPPKELLTFAWLAAFGSFFLFLPAVNDKCCIELNYSRQEKYPIFQNQNLHLHPASDTKFVSSTFIIYHDSILESIVI</sequence>
<proteinExistence type="predicted"/>